<name>A0A7K5E3L8_POLCE</name>
<dbReference type="PANTHER" id="PTHR18875">
    <property type="entry name" value="SARCOMA ANTIGEN NY-SAR-24/CYTOSKELETAL PROTEIN SOJO"/>
    <property type="match status" value="1"/>
</dbReference>
<evidence type="ECO:0000313" key="5">
    <source>
        <dbReference type="EMBL" id="NWS26679.1"/>
    </source>
</evidence>
<dbReference type="AlphaFoldDB" id="A0A7K5E3L8"/>
<dbReference type="EMBL" id="VYXF01002831">
    <property type="protein sequence ID" value="NWS26679.1"/>
    <property type="molecule type" value="Genomic_DNA"/>
</dbReference>
<organism evidence="5 6">
    <name type="scientific">Polioptila caerulea</name>
    <name type="common">Blue-grey gnatcatcher</name>
    <dbReference type="NCBI Taxonomy" id="66707"/>
    <lineage>
        <taxon>Eukaryota</taxon>
        <taxon>Metazoa</taxon>
        <taxon>Chordata</taxon>
        <taxon>Craniata</taxon>
        <taxon>Vertebrata</taxon>
        <taxon>Euteleostomi</taxon>
        <taxon>Archelosauria</taxon>
        <taxon>Archosauria</taxon>
        <taxon>Dinosauria</taxon>
        <taxon>Saurischia</taxon>
        <taxon>Theropoda</taxon>
        <taxon>Coelurosauria</taxon>
        <taxon>Aves</taxon>
        <taxon>Neognathae</taxon>
        <taxon>Neoaves</taxon>
        <taxon>Telluraves</taxon>
        <taxon>Australaves</taxon>
        <taxon>Passeriformes</taxon>
        <taxon>Certhiidae</taxon>
        <taxon>Polioptilinae</taxon>
        <taxon>Polioptila</taxon>
    </lineage>
</organism>
<proteinExistence type="predicted"/>
<gene>
    <name evidence="5" type="primary">Ccdc18</name>
    <name evidence="5" type="ORF">POLCAE_R00713</name>
</gene>
<feature type="non-terminal residue" evidence="5">
    <location>
        <position position="418"/>
    </location>
</feature>
<evidence type="ECO:0000256" key="2">
    <source>
        <dbReference type="ARBA" id="ARBA00022490"/>
    </source>
</evidence>
<keyword evidence="6" id="KW-1185">Reference proteome</keyword>
<dbReference type="GO" id="GO:0005737">
    <property type="term" value="C:cytoplasm"/>
    <property type="evidence" value="ECO:0007669"/>
    <property type="project" value="UniProtKB-SubCell"/>
</dbReference>
<evidence type="ECO:0000256" key="1">
    <source>
        <dbReference type="ARBA" id="ARBA00004496"/>
    </source>
</evidence>
<accession>A0A7K5E3L8</accession>
<dbReference type="Proteomes" id="UP000573697">
    <property type="component" value="Unassembled WGS sequence"/>
</dbReference>
<feature type="coiled-coil region" evidence="4">
    <location>
        <begin position="277"/>
        <end position="374"/>
    </location>
</feature>
<comment type="caution">
    <text evidence="5">The sequence shown here is derived from an EMBL/GenBank/DDBJ whole genome shotgun (WGS) entry which is preliminary data.</text>
</comment>
<sequence length="418" mass="48328">RAQQQRNEALLNVEELTRAFTKYKAEITEKLEKAKAEEVVLGERLINCEKEKDKLNEKCISYRKDLDIQEEQLRQLKEENHNTKEEIKALEAKNTEMTSMLSRSDQKIIKLESELAEKEIVLTEKNALISENEELRALIEQQHYHLKLCHQEIDDSRKELNILETIISQLSLSTSEEFKWHNFKHQLLSSSTNEATSEFCGESSKPLIADQSIKLAVKEAEIKKPGGNLTICTGAEHLSNGNAGQESSRLCDLETEPVKLTRSPGERRKCQQLELISKQFEKVKQKFQKEIEELRTKLIKADDENSALRTSMAQRTSQFQIIQEDLLKKASKTNSLEREIRKKSSQLSALEKQLEEKTVAYSTAADRNAELEQELMVKNRCIHELETIISDEHEKITSAFENEKLLHLEKHKEMEKQI</sequence>
<keyword evidence="2" id="KW-0963">Cytoplasm</keyword>
<keyword evidence="3 4" id="KW-0175">Coiled coil</keyword>
<comment type="subcellular location">
    <subcellularLocation>
        <location evidence="1">Cytoplasm</location>
    </subcellularLocation>
</comment>
<feature type="coiled-coil region" evidence="4">
    <location>
        <begin position="6"/>
        <end position="100"/>
    </location>
</feature>
<reference evidence="5 6" key="1">
    <citation type="submission" date="2019-09" db="EMBL/GenBank/DDBJ databases">
        <title>Bird 10,000 Genomes (B10K) Project - Family phase.</title>
        <authorList>
            <person name="Zhang G."/>
        </authorList>
    </citation>
    <scope>NUCLEOTIDE SEQUENCE [LARGE SCALE GENOMIC DNA]</scope>
    <source>
        <strain evidence="5">B10K-DU-001-66</strain>
        <tissue evidence="5">Muscle</tissue>
    </source>
</reference>
<evidence type="ECO:0000313" key="6">
    <source>
        <dbReference type="Proteomes" id="UP000573697"/>
    </source>
</evidence>
<protein>
    <submittedName>
        <fullName evidence="5">CCD18 protein</fullName>
    </submittedName>
</protein>
<dbReference type="PANTHER" id="PTHR18875:SF8">
    <property type="entry name" value="COILED-COIL DOMAIN-CONTAINING PROTEIN 18"/>
    <property type="match status" value="1"/>
</dbReference>
<feature type="non-terminal residue" evidence="5">
    <location>
        <position position="1"/>
    </location>
</feature>
<evidence type="ECO:0000256" key="3">
    <source>
        <dbReference type="ARBA" id="ARBA00023054"/>
    </source>
</evidence>
<evidence type="ECO:0000256" key="4">
    <source>
        <dbReference type="SAM" id="Coils"/>
    </source>
</evidence>